<accession>A0AAD6UXH8</accession>
<reference evidence="1" key="1">
    <citation type="submission" date="2023-03" db="EMBL/GenBank/DDBJ databases">
        <title>Massive genome expansion in bonnet fungi (Mycena s.s.) driven by repeated elements and novel gene families across ecological guilds.</title>
        <authorList>
            <consortium name="Lawrence Berkeley National Laboratory"/>
            <person name="Harder C.B."/>
            <person name="Miyauchi S."/>
            <person name="Viragh M."/>
            <person name="Kuo A."/>
            <person name="Thoen E."/>
            <person name="Andreopoulos B."/>
            <person name="Lu D."/>
            <person name="Skrede I."/>
            <person name="Drula E."/>
            <person name="Henrissat B."/>
            <person name="Morin E."/>
            <person name="Kohler A."/>
            <person name="Barry K."/>
            <person name="LaButti K."/>
            <person name="Morin E."/>
            <person name="Salamov A."/>
            <person name="Lipzen A."/>
            <person name="Mereny Z."/>
            <person name="Hegedus B."/>
            <person name="Baldrian P."/>
            <person name="Stursova M."/>
            <person name="Weitz H."/>
            <person name="Taylor A."/>
            <person name="Grigoriev I.V."/>
            <person name="Nagy L.G."/>
            <person name="Martin F."/>
            <person name="Kauserud H."/>
        </authorList>
    </citation>
    <scope>NUCLEOTIDE SEQUENCE</scope>
    <source>
        <strain evidence="1">9144</strain>
    </source>
</reference>
<keyword evidence="2" id="KW-1185">Reference proteome</keyword>
<evidence type="ECO:0000313" key="1">
    <source>
        <dbReference type="EMBL" id="KAJ7194428.1"/>
    </source>
</evidence>
<dbReference type="EMBL" id="JARJCW010000098">
    <property type="protein sequence ID" value="KAJ7194428.1"/>
    <property type="molecule type" value="Genomic_DNA"/>
</dbReference>
<evidence type="ECO:0000313" key="2">
    <source>
        <dbReference type="Proteomes" id="UP001219525"/>
    </source>
</evidence>
<dbReference type="Proteomes" id="UP001219525">
    <property type="component" value="Unassembled WGS sequence"/>
</dbReference>
<organism evidence="1 2">
    <name type="scientific">Mycena pura</name>
    <dbReference type="NCBI Taxonomy" id="153505"/>
    <lineage>
        <taxon>Eukaryota</taxon>
        <taxon>Fungi</taxon>
        <taxon>Dikarya</taxon>
        <taxon>Basidiomycota</taxon>
        <taxon>Agaricomycotina</taxon>
        <taxon>Agaricomycetes</taxon>
        <taxon>Agaricomycetidae</taxon>
        <taxon>Agaricales</taxon>
        <taxon>Marasmiineae</taxon>
        <taxon>Mycenaceae</taxon>
        <taxon>Mycena</taxon>
    </lineage>
</organism>
<gene>
    <name evidence="1" type="ORF">GGX14DRAFT_679001</name>
</gene>
<dbReference type="AlphaFoldDB" id="A0AAD6UXH8"/>
<proteinExistence type="predicted"/>
<sequence>MTRLSSACTTFSKSRGVYKHTRSVTPAVPHTSVHVAALPAPQLRAPLHYRCTLPPCRPAAYAAFVREFAMKIAYAADVLGPHFPALPGGAGAMYMMLPIPLDFWGVSIALRSTFIRDLKIYRKWDHQACLERNLGGARLCVFNPTHRLSPAASARIVLPALTLPMPTPEPVARTRGKQHPPPIAGASHVPAGRVRFPLRSLHAARLPLPAPRSLPATRHPLPAAHWSPVLSRFRSPHAPASQFSTLPATYTHAKTFRSSTYEHSLEHSLPRRSSATAVANSQLTVARRLGRGYDFFRSLRGCGRWLCIYRTPWEGPQPRPLSLWSAG</sequence>
<comment type="caution">
    <text evidence="1">The sequence shown here is derived from an EMBL/GenBank/DDBJ whole genome shotgun (WGS) entry which is preliminary data.</text>
</comment>
<protein>
    <submittedName>
        <fullName evidence="1">Uncharacterized protein</fullName>
    </submittedName>
</protein>
<name>A0AAD6UXH8_9AGAR</name>